<reference evidence="4 5" key="1">
    <citation type="submission" date="2015-06" db="EMBL/GenBank/DDBJ databases">
        <title>Talaromyces atroroseus IBT 11181 draft genome.</title>
        <authorList>
            <person name="Rasmussen K.B."/>
            <person name="Rasmussen S."/>
            <person name="Petersen B."/>
            <person name="Sicheritz-Ponten T."/>
            <person name="Mortensen U.H."/>
            <person name="Thrane U."/>
        </authorList>
    </citation>
    <scope>NUCLEOTIDE SEQUENCE [LARGE SCALE GENOMIC DNA]</scope>
    <source>
        <strain evidence="4 5">IBT 11181</strain>
    </source>
</reference>
<dbReference type="RefSeq" id="XP_020116234.1">
    <property type="nucleotide sequence ID" value="XM_020263786.1"/>
</dbReference>
<dbReference type="GO" id="GO:0016020">
    <property type="term" value="C:membrane"/>
    <property type="evidence" value="ECO:0007669"/>
    <property type="project" value="UniProtKB-SubCell"/>
</dbReference>
<evidence type="ECO:0000313" key="4">
    <source>
        <dbReference type="EMBL" id="OKL56113.1"/>
    </source>
</evidence>
<proteinExistence type="inferred from homology"/>
<keyword evidence="3" id="KW-1133">Transmembrane helix</keyword>
<dbReference type="Pfam" id="PF07690">
    <property type="entry name" value="MFS_1"/>
    <property type="match status" value="1"/>
</dbReference>
<dbReference type="PANTHER" id="PTHR11360">
    <property type="entry name" value="MONOCARBOXYLATE TRANSPORTER"/>
    <property type="match status" value="1"/>
</dbReference>
<evidence type="ECO:0000256" key="2">
    <source>
        <dbReference type="ARBA" id="ARBA00006727"/>
    </source>
</evidence>
<evidence type="ECO:0000256" key="1">
    <source>
        <dbReference type="ARBA" id="ARBA00004141"/>
    </source>
</evidence>
<dbReference type="InterPro" id="IPR011701">
    <property type="entry name" value="MFS"/>
</dbReference>
<dbReference type="EMBL" id="LFMY01000016">
    <property type="protein sequence ID" value="OKL56113.1"/>
    <property type="molecule type" value="Genomic_DNA"/>
</dbReference>
<keyword evidence="3" id="KW-0812">Transmembrane</keyword>
<feature type="transmembrane region" description="Helical" evidence="3">
    <location>
        <begin position="129"/>
        <end position="149"/>
    </location>
</feature>
<comment type="subcellular location">
    <subcellularLocation>
        <location evidence="1">Membrane</location>
        <topology evidence="1">Multi-pass membrane protein</topology>
    </subcellularLocation>
</comment>
<dbReference type="GeneID" id="31008438"/>
<feature type="transmembrane region" description="Helical" evidence="3">
    <location>
        <begin position="43"/>
        <end position="65"/>
    </location>
</feature>
<evidence type="ECO:0008006" key="6">
    <source>
        <dbReference type="Google" id="ProtNLM"/>
    </source>
</evidence>
<dbReference type="AlphaFoldDB" id="A0A225ABG1"/>
<feature type="transmembrane region" description="Helical" evidence="3">
    <location>
        <begin position="156"/>
        <end position="181"/>
    </location>
</feature>
<dbReference type="GO" id="GO:0022857">
    <property type="term" value="F:transmembrane transporter activity"/>
    <property type="evidence" value="ECO:0007669"/>
    <property type="project" value="InterPro"/>
</dbReference>
<feature type="transmembrane region" description="Helical" evidence="3">
    <location>
        <begin position="193"/>
        <end position="215"/>
    </location>
</feature>
<feature type="transmembrane region" description="Helical" evidence="3">
    <location>
        <begin position="86"/>
        <end position="109"/>
    </location>
</feature>
<dbReference type="Gene3D" id="1.20.1250.20">
    <property type="entry name" value="MFS general substrate transporter like domains"/>
    <property type="match status" value="1"/>
</dbReference>
<dbReference type="SUPFAM" id="SSF103473">
    <property type="entry name" value="MFS general substrate transporter"/>
    <property type="match status" value="1"/>
</dbReference>
<dbReference type="Proteomes" id="UP000214365">
    <property type="component" value="Unassembled WGS sequence"/>
</dbReference>
<comment type="caution">
    <text evidence="4">The sequence shown here is derived from an EMBL/GenBank/DDBJ whole genome shotgun (WGS) entry which is preliminary data.</text>
</comment>
<dbReference type="InterPro" id="IPR050327">
    <property type="entry name" value="Proton-linked_MCT"/>
</dbReference>
<evidence type="ECO:0000256" key="3">
    <source>
        <dbReference type="SAM" id="Phobius"/>
    </source>
</evidence>
<accession>A0A225ABG1</accession>
<dbReference type="PANTHER" id="PTHR11360:SF130">
    <property type="entry name" value="MAJOR FACILITATOR SUPERFAMILY (MFS) PROFILE DOMAIN-CONTAINING PROTEIN-RELATED"/>
    <property type="match status" value="1"/>
</dbReference>
<sequence>MVGTYFTERRALAMSLVTTATSVGSAIYPLVIPRLLDEIGFGWTMRTIGFLNLTLFLTATICMRPKKQPPAQRPLKLLELSMLQRIDAILFLVGISGTFAAYCFTIYYITSFCEVVGHENYDDATHLLAIMNGIGVPAQVFFAFSWMAVRSSGGIYAFICVYGLVQAGWQSIFAASATSFARKTGDSGACIGITFTAVAFAMLVGGPIGGTLISSDEPISWTLKRGQLPVQHWDSSWWE</sequence>
<dbReference type="InterPro" id="IPR036259">
    <property type="entry name" value="MFS_trans_sf"/>
</dbReference>
<keyword evidence="5" id="KW-1185">Reference proteome</keyword>
<organism evidence="4 5">
    <name type="scientific">Talaromyces atroroseus</name>
    <dbReference type="NCBI Taxonomy" id="1441469"/>
    <lineage>
        <taxon>Eukaryota</taxon>
        <taxon>Fungi</taxon>
        <taxon>Dikarya</taxon>
        <taxon>Ascomycota</taxon>
        <taxon>Pezizomycotina</taxon>
        <taxon>Eurotiomycetes</taxon>
        <taxon>Eurotiomycetidae</taxon>
        <taxon>Eurotiales</taxon>
        <taxon>Trichocomaceae</taxon>
        <taxon>Talaromyces</taxon>
        <taxon>Talaromyces sect. Trachyspermi</taxon>
    </lineage>
</organism>
<gene>
    <name evidence="4" type="ORF">UA08_08682</name>
</gene>
<protein>
    <recommendedName>
        <fullName evidence="6">Major facilitator superfamily (MFS) profile domain-containing protein</fullName>
    </recommendedName>
</protein>
<name>A0A225ABG1_TALAT</name>
<comment type="similarity">
    <text evidence="2">Belongs to the major facilitator superfamily. Monocarboxylate porter (TC 2.A.1.13) family.</text>
</comment>
<feature type="transmembrane region" description="Helical" evidence="3">
    <location>
        <begin position="12"/>
        <end position="31"/>
    </location>
</feature>
<keyword evidence="3" id="KW-0472">Membrane</keyword>
<evidence type="ECO:0000313" key="5">
    <source>
        <dbReference type="Proteomes" id="UP000214365"/>
    </source>
</evidence>
<dbReference type="OrthoDB" id="6499973at2759"/>